<feature type="region of interest" description="Disordered" evidence="4">
    <location>
        <begin position="699"/>
        <end position="725"/>
    </location>
</feature>
<feature type="region of interest" description="Disordered" evidence="4">
    <location>
        <begin position="466"/>
        <end position="579"/>
    </location>
</feature>
<organism evidence="6 7">
    <name type="scientific">Cyprinus carpio</name>
    <name type="common">Common carp</name>
    <dbReference type="NCBI Taxonomy" id="7962"/>
    <lineage>
        <taxon>Eukaryota</taxon>
        <taxon>Metazoa</taxon>
        <taxon>Chordata</taxon>
        <taxon>Craniata</taxon>
        <taxon>Vertebrata</taxon>
        <taxon>Euteleostomi</taxon>
        <taxon>Actinopterygii</taxon>
        <taxon>Neopterygii</taxon>
        <taxon>Teleostei</taxon>
        <taxon>Ostariophysi</taxon>
        <taxon>Cypriniformes</taxon>
        <taxon>Cyprinidae</taxon>
        <taxon>Cyprininae</taxon>
        <taxon>Cyprinus</taxon>
    </lineage>
</organism>
<dbReference type="GO" id="GO:0005737">
    <property type="term" value="C:cytoplasm"/>
    <property type="evidence" value="ECO:0007669"/>
    <property type="project" value="UniProtKB-SubCell"/>
</dbReference>
<evidence type="ECO:0000256" key="1">
    <source>
        <dbReference type="ARBA" id="ARBA00004496"/>
    </source>
</evidence>
<feature type="compositionally biased region" description="Basic and acidic residues" evidence="4">
    <location>
        <begin position="40"/>
        <end position="66"/>
    </location>
</feature>
<dbReference type="Ensembl" id="ENSCCRT00020055906.1">
    <property type="protein sequence ID" value="ENSCCRP00020051325.1"/>
    <property type="gene ID" value="ENSCCRG00020022843.1"/>
</dbReference>
<dbReference type="PANTHER" id="PTHR21508:SF4">
    <property type="entry name" value="MITOGUARDIN 2"/>
    <property type="match status" value="1"/>
</dbReference>
<feature type="compositionally biased region" description="Basic and acidic residues" evidence="4">
    <location>
        <begin position="344"/>
        <end position="366"/>
    </location>
</feature>
<dbReference type="InterPro" id="IPR013098">
    <property type="entry name" value="Ig_I-set"/>
</dbReference>
<feature type="compositionally biased region" description="Basic and acidic residues" evidence="4">
    <location>
        <begin position="530"/>
        <end position="564"/>
    </location>
</feature>
<evidence type="ECO:0000256" key="3">
    <source>
        <dbReference type="ARBA" id="ARBA00023319"/>
    </source>
</evidence>
<accession>A0A8C2HK62</accession>
<feature type="domain" description="Ig-like" evidence="5">
    <location>
        <begin position="735"/>
        <end position="823"/>
    </location>
</feature>
<evidence type="ECO:0000259" key="5">
    <source>
        <dbReference type="PROSITE" id="PS50835"/>
    </source>
</evidence>
<dbReference type="PANTHER" id="PTHR21508">
    <property type="entry name" value="MITOGUARDIN"/>
    <property type="match status" value="1"/>
</dbReference>
<dbReference type="GO" id="GO:0008053">
    <property type="term" value="P:mitochondrial fusion"/>
    <property type="evidence" value="ECO:0007669"/>
    <property type="project" value="TreeGrafter"/>
</dbReference>
<feature type="compositionally biased region" description="Polar residues" evidence="4">
    <location>
        <begin position="1"/>
        <end position="11"/>
    </location>
</feature>
<feature type="region of interest" description="Disordered" evidence="4">
    <location>
        <begin position="1"/>
        <end position="97"/>
    </location>
</feature>
<feature type="region of interest" description="Disordered" evidence="4">
    <location>
        <begin position="207"/>
        <end position="366"/>
    </location>
</feature>
<keyword evidence="2" id="KW-0963">Cytoplasm</keyword>
<dbReference type="Pfam" id="PF07679">
    <property type="entry name" value="I-set"/>
    <property type="match status" value="1"/>
</dbReference>
<evidence type="ECO:0000256" key="4">
    <source>
        <dbReference type="SAM" id="MobiDB-lite"/>
    </source>
</evidence>
<evidence type="ECO:0000313" key="6">
    <source>
        <dbReference type="Ensembl" id="ENSCCRP00020051325.1"/>
    </source>
</evidence>
<feature type="region of interest" description="Disordered" evidence="4">
    <location>
        <begin position="112"/>
        <end position="162"/>
    </location>
</feature>
<dbReference type="PROSITE" id="PS50835">
    <property type="entry name" value="IG_LIKE"/>
    <property type="match status" value="1"/>
</dbReference>
<feature type="compositionally biased region" description="Basic and acidic residues" evidence="4">
    <location>
        <begin position="208"/>
        <end position="252"/>
    </location>
</feature>
<name>A0A8C2HK62_CYPCA</name>
<feature type="region of interest" description="Disordered" evidence="4">
    <location>
        <begin position="634"/>
        <end position="655"/>
    </location>
</feature>
<evidence type="ECO:0000256" key="2">
    <source>
        <dbReference type="ARBA" id="ARBA00022490"/>
    </source>
</evidence>
<dbReference type="Gene3D" id="2.60.40.10">
    <property type="entry name" value="Immunoglobulins"/>
    <property type="match status" value="1"/>
</dbReference>
<dbReference type="FunFam" id="2.60.40.10:FF:000425">
    <property type="entry name" value="Myosin light chain kinase"/>
    <property type="match status" value="1"/>
</dbReference>
<dbReference type="Proteomes" id="UP000694701">
    <property type="component" value="Unplaced"/>
</dbReference>
<evidence type="ECO:0000313" key="7">
    <source>
        <dbReference type="Proteomes" id="UP000694701"/>
    </source>
</evidence>
<dbReference type="InterPro" id="IPR013783">
    <property type="entry name" value="Ig-like_fold"/>
</dbReference>
<dbReference type="InterPro" id="IPR036179">
    <property type="entry name" value="Ig-like_dom_sf"/>
</dbReference>
<protein>
    <submittedName>
        <fullName evidence="6">Nexilin (F actin binding protein)</fullName>
    </submittedName>
</protein>
<dbReference type="SUPFAM" id="SSF48726">
    <property type="entry name" value="Immunoglobulin"/>
    <property type="match status" value="1"/>
</dbReference>
<feature type="compositionally biased region" description="Basic and acidic residues" evidence="4">
    <location>
        <begin position="467"/>
        <end position="523"/>
    </location>
</feature>
<dbReference type="SMART" id="SM00409">
    <property type="entry name" value="IG"/>
    <property type="match status" value="1"/>
</dbReference>
<feature type="compositionally biased region" description="Basic and acidic residues" evidence="4">
    <location>
        <begin position="127"/>
        <end position="162"/>
    </location>
</feature>
<dbReference type="InterPro" id="IPR007110">
    <property type="entry name" value="Ig-like_dom"/>
</dbReference>
<feature type="compositionally biased region" description="Basic and acidic residues" evidence="4">
    <location>
        <begin position="276"/>
        <end position="316"/>
    </location>
</feature>
<dbReference type="InterPro" id="IPR003599">
    <property type="entry name" value="Ig_sub"/>
</dbReference>
<dbReference type="AlphaFoldDB" id="A0A8C2HK62"/>
<keyword evidence="3" id="KW-0393">Immunoglobulin domain</keyword>
<proteinExistence type="predicted"/>
<comment type="subcellular location">
    <subcellularLocation>
        <location evidence="1">Cytoplasm</location>
    </subcellularLocation>
</comment>
<reference evidence="6" key="1">
    <citation type="submission" date="2025-08" db="UniProtKB">
        <authorList>
            <consortium name="Ensembl"/>
        </authorList>
    </citation>
    <scope>IDENTIFICATION</scope>
</reference>
<sequence length="876" mass="103565">MHINNTKNTNDIADANDTENTINEENHKEETCDVSMSEEVEIKSAADEAKKTNLEEKKEPEQETKTTGRTRKRERVSKTNEETINQVEKDEEEDASLDLTNMSEVALKQEKLLKTSKPVQRSYIPKLGKEDVKNKFEAMQKAREERNQKRSQEEQKKRREQYVKEKEYIRRKQMIKELLASSDEEEEVKPTKIEKSYVPKITGSVKGKFAEMEKQRQEEERKRTEEERKKRAAQEATEKAKIQRELAKKAQEDGDDSLLVRVVPVKSQKQPGKIKINFEDLEKNREEELKKRTEEEKKKRYDENRRSFREAKRHSMIEQVDDADSTPKEKEPVTPGKLQLTFEEQEKERQEQQRKQAEEEARRRLEEERKAFEEAKLGMVGIFPQPEEKEEFRPGKLRLSFEEVERQRLEEEHKRVEEERKRRIEEERKAFAEARKSMVVNSDDDILLAMMNSDGAKPGKLAISFEDLERQRREEEQKRKEEEAKRRLEEEKRLFAEARKNMVQDDDETLVRTESQEAMHPGKLEINFEEMLKMKEEAERKRKQEARRQKMEMEKKEFEQLRQEMDEDEINESSEVVSTEYEELTQLKRTGSIQAKTLKSKFEKIKQLTEEEIQKKIDEERARRKEIDEKIKEREAERCQEDEDEDKTTLAKAEDVPFRQKVDMRARFEQMAKAREEEQKRKIEEQKLQRMQFEQQEIDAALQKKKDEEEEEEGSIINGSAAYEDEEEHARSGAPWFKKTLKNQSVVDAEPVRFTVKITGEPKPEVTWWFEGELLPDSEDYQYIERGETYCLYLPETFPEDEGEYMCKAVNSRGTAASTCILTIESKPPSFSTNHLHAEISYGVTNLEQTARSASARFFFFLLICVSLSPCLSLSS</sequence>